<dbReference type="EMBL" id="CAJVPJ010000432">
    <property type="protein sequence ID" value="CAG8523973.1"/>
    <property type="molecule type" value="Genomic_DNA"/>
</dbReference>
<dbReference type="SUPFAM" id="SSF103473">
    <property type="entry name" value="MFS general substrate transporter"/>
    <property type="match status" value="1"/>
</dbReference>
<feature type="transmembrane region" description="Helical" evidence="5">
    <location>
        <begin position="279"/>
        <end position="302"/>
    </location>
</feature>
<dbReference type="Pfam" id="PF00083">
    <property type="entry name" value="Sugar_tr"/>
    <property type="match status" value="1"/>
</dbReference>
<feature type="transmembrane region" description="Helical" evidence="5">
    <location>
        <begin position="58"/>
        <end position="77"/>
    </location>
</feature>
<evidence type="ECO:0000313" key="6">
    <source>
        <dbReference type="EMBL" id="CAG8523973.1"/>
    </source>
</evidence>
<accession>A0A9N9A9G6</accession>
<sequence>MFLVVTAEYFSDSGHRGKLMAVVFAQQGFGILCAALVSTSMLAAFRSSIDKNPNSLDYVWRLVLGFGAIPGLVALFFRLTISETPLYQLYIHNKRKQARENRQGTQNNQQEIDPDQENIHGISLTEFYRFFSKRGNRKYLKYLIGTAIAWFCVDISFYGIGLNNATILKEIGFDVSKTSAGAYTQLLNASIGNVFITMMGTIPGYLMTIALIDNKNVGRIRIMYIGFAMSAVLLLIFGCAYKEIVNNRAGFIAMFVLIQIGFSKLRDVGGKDPNNANEFLGPLIAITTIFMVIGLVVTYFCFDYNEDVREKLSKPLTDGNADDDSMENA</sequence>
<keyword evidence="4 5" id="KW-0472">Membrane</keyword>
<evidence type="ECO:0000256" key="2">
    <source>
        <dbReference type="ARBA" id="ARBA00022692"/>
    </source>
</evidence>
<feature type="transmembrane region" description="Helical" evidence="5">
    <location>
        <begin position="224"/>
        <end position="244"/>
    </location>
</feature>
<reference evidence="6" key="1">
    <citation type="submission" date="2021-06" db="EMBL/GenBank/DDBJ databases">
        <authorList>
            <person name="Kallberg Y."/>
            <person name="Tangrot J."/>
            <person name="Rosling A."/>
        </authorList>
    </citation>
    <scope>NUCLEOTIDE SEQUENCE</scope>
    <source>
        <strain evidence="6">IA702</strain>
    </source>
</reference>
<proteinExistence type="predicted"/>
<dbReference type="GO" id="GO:0022857">
    <property type="term" value="F:transmembrane transporter activity"/>
    <property type="evidence" value="ECO:0007669"/>
    <property type="project" value="InterPro"/>
</dbReference>
<evidence type="ECO:0000256" key="4">
    <source>
        <dbReference type="ARBA" id="ARBA00023136"/>
    </source>
</evidence>
<name>A0A9N9A9G6_9GLOM</name>
<organism evidence="6 7">
    <name type="scientific">Paraglomus occultum</name>
    <dbReference type="NCBI Taxonomy" id="144539"/>
    <lineage>
        <taxon>Eukaryota</taxon>
        <taxon>Fungi</taxon>
        <taxon>Fungi incertae sedis</taxon>
        <taxon>Mucoromycota</taxon>
        <taxon>Glomeromycotina</taxon>
        <taxon>Glomeromycetes</taxon>
        <taxon>Paraglomerales</taxon>
        <taxon>Paraglomeraceae</taxon>
        <taxon>Paraglomus</taxon>
    </lineage>
</organism>
<dbReference type="InterPro" id="IPR036259">
    <property type="entry name" value="MFS_trans_sf"/>
</dbReference>
<dbReference type="Gene3D" id="1.20.1250.20">
    <property type="entry name" value="MFS general substrate transporter like domains"/>
    <property type="match status" value="2"/>
</dbReference>
<dbReference type="Proteomes" id="UP000789572">
    <property type="component" value="Unassembled WGS sequence"/>
</dbReference>
<keyword evidence="7" id="KW-1185">Reference proteome</keyword>
<keyword evidence="2 5" id="KW-0812">Transmembrane</keyword>
<feature type="transmembrane region" description="Helical" evidence="5">
    <location>
        <begin position="139"/>
        <end position="160"/>
    </location>
</feature>
<dbReference type="AlphaFoldDB" id="A0A9N9A9G6"/>
<protein>
    <submittedName>
        <fullName evidence="6">5600_t:CDS:1</fullName>
    </submittedName>
</protein>
<evidence type="ECO:0000256" key="3">
    <source>
        <dbReference type="ARBA" id="ARBA00022989"/>
    </source>
</evidence>
<dbReference type="OrthoDB" id="433512at2759"/>
<feature type="transmembrane region" description="Helical" evidence="5">
    <location>
        <begin position="191"/>
        <end position="212"/>
    </location>
</feature>
<dbReference type="InterPro" id="IPR005828">
    <property type="entry name" value="MFS_sugar_transport-like"/>
</dbReference>
<comment type="subcellular location">
    <subcellularLocation>
        <location evidence="1">Membrane</location>
        <topology evidence="1">Multi-pass membrane protein</topology>
    </subcellularLocation>
</comment>
<dbReference type="GO" id="GO:0016020">
    <property type="term" value="C:membrane"/>
    <property type="evidence" value="ECO:0007669"/>
    <property type="project" value="UniProtKB-SubCell"/>
</dbReference>
<feature type="transmembrane region" description="Helical" evidence="5">
    <location>
        <begin position="21"/>
        <end position="46"/>
    </location>
</feature>
<evidence type="ECO:0000313" key="7">
    <source>
        <dbReference type="Proteomes" id="UP000789572"/>
    </source>
</evidence>
<gene>
    <name evidence="6" type="ORF">POCULU_LOCUS3723</name>
</gene>
<evidence type="ECO:0000256" key="5">
    <source>
        <dbReference type="SAM" id="Phobius"/>
    </source>
</evidence>
<dbReference type="PANTHER" id="PTHR24064">
    <property type="entry name" value="SOLUTE CARRIER FAMILY 22 MEMBER"/>
    <property type="match status" value="1"/>
</dbReference>
<evidence type="ECO:0000256" key="1">
    <source>
        <dbReference type="ARBA" id="ARBA00004141"/>
    </source>
</evidence>
<comment type="caution">
    <text evidence="6">The sequence shown here is derived from an EMBL/GenBank/DDBJ whole genome shotgun (WGS) entry which is preliminary data.</text>
</comment>
<keyword evidence="3 5" id="KW-1133">Transmembrane helix</keyword>